<evidence type="ECO:0000313" key="6">
    <source>
        <dbReference type="Proteomes" id="UP000001933"/>
    </source>
</evidence>
<dbReference type="GO" id="GO:0052621">
    <property type="term" value="F:diguanylate cyclase activity"/>
    <property type="evidence" value="ECO:0007669"/>
    <property type="project" value="UniProtKB-EC"/>
</dbReference>
<gene>
    <name evidence="5" type="ORF">SYN_01324</name>
</gene>
<reference evidence="5 6" key="1">
    <citation type="journal article" date="2007" name="Proc. Natl. Acad. Sci. U.S.A.">
        <title>The genome of Syntrophus aciditrophicus: life at the thermodynamic limit of microbial growth.</title>
        <authorList>
            <person name="McInerney M.J."/>
            <person name="Rohlin L."/>
            <person name="Mouttaki H."/>
            <person name="Kim U."/>
            <person name="Krupp R.S."/>
            <person name="Rios-Hernandez L."/>
            <person name="Sieber J."/>
            <person name="Struchtemeyer C.G."/>
            <person name="Bhattacharyya A."/>
            <person name="Campbell J.W."/>
            <person name="Gunsalus R.P."/>
        </authorList>
    </citation>
    <scope>NUCLEOTIDE SEQUENCE [LARGE SCALE GENOMIC DNA]</scope>
    <source>
        <strain evidence="5 6">SB</strain>
    </source>
</reference>
<name>Q2LS38_SYNAS</name>
<dbReference type="AlphaFoldDB" id="Q2LS38"/>
<dbReference type="PANTHER" id="PTHR45138">
    <property type="entry name" value="REGULATORY COMPONENTS OF SENSORY TRANSDUCTION SYSTEM"/>
    <property type="match status" value="1"/>
</dbReference>
<dbReference type="InterPro" id="IPR000160">
    <property type="entry name" value="GGDEF_dom"/>
</dbReference>
<feature type="domain" description="GGDEF" evidence="4">
    <location>
        <begin position="222"/>
        <end position="355"/>
    </location>
</feature>
<dbReference type="Pfam" id="PF00990">
    <property type="entry name" value="GGDEF"/>
    <property type="match status" value="1"/>
</dbReference>
<dbReference type="PANTHER" id="PTHR45138:SF9">
    <property type="entry name" value="DIGUANYLATE CYCLASE DGCM-RELATED"/>
    <property type="match status" value="1"/>
</dbReference>
<evidence type="ECO:0000256" key="3">
    <source>
        <dbReference type="SAM" id="Phobius"/>
    </source>
</evidence>
<dbReference type="CDD" id="cd01949">
    <property type="entry name" value="GGDEF"/>
    <property type="match status" value="1"/>
</dbReference>
<dbReference type="SUPFAM" id="SSF55073">
    <property type="entry name" value="Nucleotide cyclase"/>
    <property type="match status" value="1"/>
</dbReference>
<dbReference type="InterPro" id="IPR043128">
    <property type="entry name" value="Rev_trsase/Diguanyl_cyclase"/>
</dbReference>
<keyword evidence="3" id="KW-0812">Transmembrane</keyword>
<keyword evidence="3" id="KW-1133">Transmembrane helix</keyword>
<dbReference type="Proteomes" id="UP000001933">
    <property type="component" value="Chromosome"/>
</dbReference>
<dbReference type="PROSITE" id="PS50887">
    <property type="entry name" value="GGDEF"/>
    <property type="match status" value="1"/>
</dbReference>
<evidence type="ECO:0000259" key="4">
    <source>
        <dbReference type="PROSITE" id="PS50887"/>
    </source>
</evidence>
<keyword evidence="3" id="KW-0472">Membrane</keyword>
<dbReference type="FunFam" id="3.30.70.270:FF:000001">
    <property type="entry name" value="Diguanylate cyclase domain protein"/>
    <property type="match status" value="1"/>
</dbReference>
<organism evidence="5 6">
    <name type="scientific">Syntrophus aciditrophicus (strain SB)</name>
    <dbReference type="NCBI Taxonomy" id="56780"/>
    <lineage>
        <taxon>Bacteria</taxon>
        <taxon>Pseudomonadati</taxon>
        <taxon>Thermodesulfobacteriota</taxon>
        <taxon>Syntrophia</taxon>
        <taxon>Syntrophales</taxon>
        <taxon>Syntrophaceae</taxon>
        <taxon>Syntrophus</taxon>
    </lineage>
</organism>
<dbReference type="FunCoup" id="Q2LS38">
    <property type="interactions" value="32"/>
</dbReference>
<evidence type="ECO:0000256" key="1">
    <source>
        <dbReference type="ARBA" id="ARBA00012528"/>
    </source>
</evidence>
<feature type="transmembrane region" description="Helical" evidence="3">
    <location>
        <begin position="54"/>
        <end position="71"/>
    </location>
</feature>
<dbReference type="Gene3D" id="3.30.70.270">
    <property type="match status" value="1"/>
</dbReference>
<dbReference type="eggNOG" id="COG3706">
    <property type="taxonomic scope" value="Bacteria"/>
</dbReference>
<dbReference type="EC" id="2.7.7.65" evidence="1"/>
<dbReference type="HOGENOM" id="CLU_000445_11_1_7"/>
<dbReference type="NCBIfam" id="TIGR00254">
    <property type="entry name" value="GGDEF"/>
    <property type="match status" value="1"/>
</dbReference>
<dbReference type="STRING" id="56780.SYN_01324"/>
<dbReference type="EMBL" id="CP000252">
    <property type="protein sequence ID" value="ABC76900.1"/>
    <property type="molecule type" value="Genomic_DNA"/>
</dbReference>
<dbReference type="GO" id="GO:1902201">
    <property type="term" value="P:negative regulation of bacterial-type flagellum-dependent cell motility"/>
    <property type="evidence" value="ECO:0007669"/>
    <property type="project" value="TreeGrafter"/>
</dbReference>
<evidence type="ECO:0000313" key="5">
    <source>
        <dbReference type="EMBL" id="ABC76900.1"/>
    </source>
</evidence>
<dbReference type="GO" id="GO:0005886">
    <property type="term" value="C:plasma membrane"/>
    <property type="evidence" value="ECO:0007669"/>
    <property type="project" value="TreeGrafter"/>
</dbReference>
<proteinExistence type="predicted"/>
<feature type="transmembrane region" description="Helical" evidence="3">
    <location>
        <begin position="30"/>
        <end position="48"/>
    </location>
</feature>
<sequence>MKVFMAKDRDTMTTVEREELRGISRSVAEIEWLQLIIVLLYYAFGGIADEDKPIVVLSLVFYAAFIMGFRYANFFKQESRWKLAVETWIMTGFVTFALWHTGKLESPLLNSYLLVIITSALALGKLTTLLELALIGTCFIFLGSHSSINELLSLKYAGGMFAQFAPFVLVAYIATMFASDIRYGLNKVKMMSETDELTGIYNRRGFAIVAGRLLGQSARYSRPLSLLLIDSDNLKKINDEYGHHAGDQLLITLVNTIQAQLRHTDILARHGGDEFIILLPETPPSGALDVAERIRNAIETTPIVLEGKIVHTTASIGVASYPSEGYNIDVLLAQADHKMYAAKLGGRNRVVMEVAV</sequence>
<protein>
    <recommendedName>
        <fullName evidence="1">diguanylate cyclase</fullName>
        <ecNumber evidence="1">2.7.7.65</ecNumber>
    </recommendedName>
</protein>
<evidence type="ECO:0000256" key="2">
    <source>
        <dbReference type="ARBA" id="ARBA00034247"/>
    </source>
</evidence>
<feature type="transmembrane region" description="Helical" evidence="3">
    <location>
        <begin position="108"/>
        <end position="124"/>
    </location>
</feature>
<keyword evidence="6" id="KW-1185">Reference proteome</keyword>
<accession>Q2LS38</accession>
<dbReference type="SMART" id="SM00267">
    <property type="entry name" value="GGDEF"/>
    <property type="match status" value="1"/>
</dbReference>
<dbReference type="InterPro" id="IPR050469">
    <property type="entry name" value="Diguanylate_Cyclase"/>
</dbReference>
<feature type="transmembrane region" description="Helical" evidence="3">
    <location>
        <begin position="83"/>
        <end position="102"/>
    </location>
</feature>
<feature type="transmembrane region" description="Helical" evidence="3">
    <location>
        <begin position="160"/>
        <end position="181"/>
    </location>
</feature>
<comment type="catalytic activity">
    <reaction evidence="2">
        <text>2 GTP = 3',3'-c-di-GMP + 2 diphosphate</text>
        <dbReference type="Rhea" id="RHEA:24898"/>
        <dbReference type="ChEBI" id="CHEBI:33019"/>
        <dbReference type="ChEBI" id="CHEBI:37565"/>
        <dbReference type="ChEBI" id="CHEBI:58805"/>
        <dbReference type="EC" id="2.7.7.65"/>
    </reaction>
</comment>
<dbReference type="InterPro" id="IPR029787">
    <property type="entry name" value="Nucleotide_cyclase"/>
</dbReference>
<dbReference type="GO" id="GO:0043709">
    <property type="term" value="P:cell adhesion involved in single-species biofilm formation"/>
    <property type="evidence" value="ECO:0007669"/>
    <property type="project" value="TreeGrafter"/>
</dbReference>
<dbReference type="KEGG" id="sat:SYN_01324"/>
<dbReference type="InParanoid" id="Q2LS38"/>